<evidence type="ECO:0000313" key="8">
    <source>
        <dbReference type="RefSeq" id="XP_008286845.1"/>
    </source>
</evidence>
<proteinExistence type="predicted"/>
<evidence type="ECO:0000259" key="6">
    <source>
        <dbReference type="Pfam" id="PF03798"/>
    </source>
</evidence>
<evidence type="ECO:0000313" key="7">
    <source>
        <dbReference type="Proteomes" id="UP000694891"/>
    </source>
</evidence>
<gene>
    <name evidence="8" type="primary">LOC103362305</name>
</gene>
<feature type="transmembrane region" description="Helical" evidence="5">
    <location>
        <begin position="62"/>
        <end position="86"/>
    </location>
</feature>
<protein>
    <submittedName>
        <fullName evidence="8">TLC domain-containing protein 2-like</fullName>
    </submittedName>
</protein>
<dbReference type="PANTHER" id="PTHR13439">
    <property type="entry name" value="CT120 PROTEIN"/>
    <property type="match status" value="1"/>
</dbReference>
<feature type="transmembrane region" description="Helical" evidence="5">
    <location>
        <begin position="144"/>
        <end position="168"/>
    </location>
</feature>
<feature type="transmembrane region" description="Helical" evidence="5">
    <location>
        <begin position="106"/>
        <end position="132"/>
    </location>
</feature>
<dbReference type="InterPro" id="IPR006634">
    <property type="entry name" value="TLC-dom"/>
</dbReference>
<keyword evidence="3 5" id="KW-1133">Transmembrane helix</keyword>
<organism evidence="7 8">
    <name type="scientific">Stegastes partitus</name>
    <name type="common">bicolor damselfish</name>
    <dbReference type="NCBI Taxonomy" id="144197"/>
    <lineage>
        <taxon>Eukaryota</taxon>
        <taxon>Metazoa</taxon>
        <taxon>Chordata</taxon>
        <taxon>Craniata</taxon>
        <taxon>Vertebrata</taxon>
        <taxon>Euteleostomi</taxon>
        <taxon>Actinopterygii</taxon>
        <taxon>Neopterygii</taxon>
        <taxon>Teleostei</taxon>
        <taxon>Neoteleostei</taxon>
        <taxon>Acanthomorphata</taxon>
        <taxon>Ovalentaria</taxon>
        <taxon>Pomacentridae</taxon>
        <taxon>Stegastes</taxon>
    </lineage>
</organism>
<dbReference type="GO" id="GO:0097035">
    <property type="term" value="P:regulation of membrane lipid distribution"/>
    <property type="evidence" value="ECO:0007669"/>
    <property type="project" value="TreeGrafter"/>
</dbReference>
<dbReference type="AlphaFoldDB" id="A0A9Y4N7T8"/>
<evidence type="ECO:0000256" key="1">
    <source>
        <dbReference type="ARBA" id="ARBA00004141"/>
    </source>
</evidence>
<evidence type="ECO:0000256" key="3">
    <source>
        <dbReference type="ARBA" id="ARBA00022989"/>
    </source>
</evidence>
<dbReference type="GO" id="GO:0071709">
    <property type="term" value="P:membrane assembly"/>
    <property type="evidence" value="ECO:0007669"/>
    <property type="project" value="TreeGrafter"/>
</dbReference>
<dbReference type="PANTHER" id="PTHR13439:SF4">
    <property type="entry name" value="TLC DOMAIN-CONTAINING PROTEIN"/>
    <property type="match status" value="1"/>
</dbReference>
<keyword evidence="4 5" id="KW-0472">Membrane</keyword>
<dbReference type="GeneID" id="103362305"/>
<comment type="subcellular location">
    <subcellularLocation>
        <location evidence="1">Membrane</location>
        <topology evidence="1">Multi-pass membrane protein</topology>
    </subcellularLocation>
</comment>
<dbReference type="Pfam" id="PF03798">
    <property type="entry name" value="TRAM_LAG1_CLN8"/>
    <property type="match status" value="1"/>
</dbReference>
<reference evidence="8" key="1">
    <citation type="submission" date="2025-08" db="UniProtKB">
        <authorList>
            <consortium name="RefSeq"/>
        </authorList>
    </citation>
    <scope>IDENTIFICATION</scope>
</reference>
<evidence type="ECO:0000256" key="4">
    <source>
        <dbReference type="ARBA" id="ARBA00023136"/>
    </source>
</evidence>
<keyword evidence="2 5" id="KW-0812">Transmembrane</keyword>
<name>A0A9Y4N7T8_9TELE</name>
<dbReference type="InterPro" id="IPR050846">
    <property type="entry name" value="TLCD"/>
</dbReference>
<accession>A0A9Y4N7T8</accession>
<dbReference type="GO" id="GO:0005886">
    <property type="term" value="C:plasma membrane"/>
    <property type="evidence" value="ECO:0007669"/>
    <property type="project" value="TreeGrafter"/>
</dbReference>
<dbReference type="GO" id="GO:0007009">
    <property type="term" value="P:plasma membrane organization"/>
    <property type="evidence" value="ECO:0007669"/>
    <property type="project" value="TreeGrafter"/>
</dbReference>
<evidence type="ECO:0000256" key="5">
    <source>
        <dbReference type="SAM" id="Phobius"/>
    </source>
</evidence>
<dbReference type="RefSeq" id="XP_008286845.1">
    <property type="nucleotide sequence ID" value="XM_008288623.1"/>
</dbReference>
<keyword evidence="7" id="KW-1185">Reference proteome</keyword>
<dbReference type="Proteomes" id="UP000694891">
    <property type="component" value="Unplaced"/>
</dbReference>
<dbReference type="GO" id="GO:0055091">
    <property type="term" value="P:phospholipid homeostasis"/>
    <property type="evidence" value="ECO:0007669"/>
    <property type="project" value="TreeGrafter"/>
</dbReference>
<feature type="transmembrane region" description="Helical" evidence="5">
    <location>
        <begin position="27"/>
        <end position="50"/>
    </location>
</feature>
<sequence>MLKGVDVLSNRGSAGHDLVHLLHTNTLLPQACCCACLFVLILLLKLFAQVISCFGLAAVSRLYVGFALVSLLVEINSVFLHTRQLLLLSGRRNRPGPEVASPRPSLAFSVVSWLNLGTFLVFRFCTLGWMACWLAGQSEGLPHYVLMMGTAGLSLMSIMNVVLFYRLLRADVLGNTNKSSKSH</sequence>
<feature type="domain" description="TLC" evidence="6">
    <location>
        <begin position="51"/>
        <end position="169"/>
    </location>
</feature>
<evidence type="ECO:0000256" key="2">
    <source>
        <dbReference type="ARBA" id="ARBA00022692"/>
    </source>
</evidence>